<evidence type="ECO:0000256" key="1">
    <source>
        <dbReference type="ARBA" id="ARBA00007594"/>
    </source>
</evidence>
<dbReference type="PIRSF" id="PIRSF002211">
    <property type="entry name" value="Ribosomal_L30_bac-type"/>
    <property type="match status" value="1"/>
</dbReference>
<reference evidence="8 9" key="1">
    <citation type="submission" date="2014-07" db="EMBL/GenBank/DDBJ databases">
        <authorList>
            <person name="McCorrison J."/>
            <person name="Sanka R."/>
            <person name="Torralba M."/>
            <person name="Gillis M."/>
            <person name="Haft D.H."/>
            <person name="Methe B."/>
            <person name="Sutton G."/>
            <person name="Nelson K.E."/>
        </authorList>
    </citation>
    <scope>NUCLEOTIDE SEQUENCE [LARGE SCALE GENOMIC DNA]</scope>
    <source>
        <strain evidence="8 9">DNF00666</strain>
    </source>
</reference>
<gene>
    <name evidence="5" type="primary">rpmD</name>
    <name evidence="8" type="ORF">HMPREF0661_11330</name>
</gene>
<dbReference type="GO" id="GO:0022625">
    <property type="term" value="C:cytosolic large ribosomal subunit"/>
    <property type="evidence" value="ECO:0007669"/>
    <property type="project" value="TreeGrafter"/>
</dbReference>
<dbReference type="Pfam" id="PF00327">
    <property type="entry name" value="Ribosomal_L30"/>
    <property type="match status" value="1"/>
</dbReference>
<dbReference type="InterPro" id="IPR018038">
    <property type="entry name" value="Ribosomal_uL30_CS"/>
</dbReference>
<evidence type="ECO:0000313" key="8">
    <source>
        <dbReference type="EMBL" id="KGF43901.1"/>
    </source>
</evidence>
<dbReference type="NCBIfam" id="TIGR01308">
    <property type="entry name" value="rpmD_bact"/>
    <property type="match status" value="1"/>
</dbReference>
<accession>A0A096ABI9</accession>
<evidence type="ECO:0000313" key="9">
    <source>
        <dbReference type="Proteomes" id="UP000029578"/>
    </source>
</evidence>
<dbReference type="InterPro" id="IPR005996">
    <property type="entry name" value="Ribosomal_uL30_bac-type"/>
</dbReference>
<comment type="similarity">
    <text evidence="1 5 6">Belongs to the universal ribosomal protein uL30 family.</text>
</comment>
<proteinExistence type="inferred from homology"/>
<evidence type="ECO:0000256" key="3">
    <source>
        <dbReference type="ARBA" id="ARBA00022980"/>
    </source>
</evidence>
<dbReference type="PROSITE" id="PS00634">
    <property type="entry name" value="RIBOSOMAL_L30"/>
    <property type="match status" value="1"/>
</dbReference>
<dbReference type="InterPro" id="IPR036919">
    <property type="entry name" value="Ribo_uL30_ferredoxin-like_sf"/>
</dbReference>
<keyword evidence="3 5" id="KW-0689">Ribosomal protein</keyword>
<evidence type="ECO:0000259" key="7">
    <source>
        <dbReference type="Pfam" id="PF00327"/>
    </source>
</evidence>
<name>A0A096ABI9_9BACT</name>
<dbReference type="PANTHER" id="PTHR15892:SF2">
    <property type="entry name" value="LARGE RIBOSOMAL SUBUNIT PROTEIN UL30M"/>
    <property type="match status" value="1"/>
</dbReference>
<dbReference type="Proteomes" id="UP000029578">
    <property type="component" value="Unassembled WGS sequence"/>
</dbReference>
<dbReference type="GO" id="GO:0003735">
    <property type="term" value="F:structural constituent of ribosome"/>
    <property type="evidence" value="ECO:0007669"/>
    <property type="project" value="InterPro"/>
</dbReference>
<dbReference type="AlphaFoldDB" id="A0A096ABI9"/>
<feature type="domain" description="Large ribosomal subunit protein uL30-like ferredoxin-like fold" evidence="7">
    <location>
        <begin position="4"/>
        <end position="54"/>
    </location>
</feature>
<dbReference type="HAMAP" id="MF_01371_B">
    <property type="entry name" value="Ribosomal_uL30_B"/>
    <property type="match status" value="1"/>
</dbReference>
<organism evidence="8 9">
    <name type="scientific">Prevotella melaninogenica DNF00666</name>
    <dbReference type="NCBI Taxonomy" id="1401073"/>
    <lineage>
        <taxon>Bacteria</taxon>
        <taxon>Pseudomonadati</taxon>
        <taxon>Bacteroidota</taxon>
        <taxon>Bacteroidia</taxon>
        <taxon>Bacteroidales</taxon>
        <taxon>Prevotellaceae</taxon>
        <taxon>Prevotella</taxon>
    </lineage>
</organism>
<sequence length="58" mass="6495">MATIKIKQIKSRIGAPKDQKETLQALGLRKISQVVEVEDTPSCRGMIRKVHHLVSVID</sequence>
<protein>
    <recommendedName>
        <fullName evidence="5">Large ribosomal subunit protein uL30</fullName>
    </recommendedName>
</protein>
<dbReference type="FunFam" id="3.30.1390.20:FF:000001">
    <property type="entry name" value="50S ribosomal protein L30"/>
    <property type="match status" value="1"/>
</dbReference>
<dbReference type="Gene3D" id="3.30.1390.20">
    <property type="entry name" value="Ribosomal protein L30, ferredoxin-like fold domain"/>
    <property type="match status" value="1"/>
</dbReference>
<evidence type="ECO:0000256" key="6">
    <source>
        <dbReference type="RuleBase" id="RU003734"/>
    </source>
</evidence>
<dbReference type="InterPro" id="IPR016082">
    <property type="entry name" value="Ribosomal_uL30_ferredoxin-like"/>
</dbReference>
<comment type="caution">
    <text evidence="8">The sequence shown here is derived from an EMBL/GenBank/DDBJ whole genome shotgun (WGS) entry which is preliminary data.</text>
</comment>
<dbReference type="RefSeq" id="WP_004361623.1">
    <property type="nucleotide sequence ID" value="NZ_JRNS01000507.1"/>
</dbReference>
<dbReference type="GeneID" id="9496182"/>
<evidence type="ECO:0000256" key="5">
    <source>
        <dbReference type="HAMAP-Rule" id="MF_01371"/>
    </source>
</evidence>
<dbReference type="EMBL" id="JRNS01000507">
    <property type="protein sequence ID" value="KGF43901.1"/>
    <property type="molecule type" value="Genomic_DNA"/>
</dbReference>
<keyword evidence="4 5" id="KW-0687">Ribonucleoprotein</keyword>
<evidence type="ECO:0000256" key="2">
    <source>
        <dbReference type="ARBA" id="ARBA00011838"/>
    </source>
</evidence>
<dbReference type="CDD" id="cd01658">
    <property type="entry name" value="Ribosomal_L30"/>
    <property type="match status" value="1"/>
</dbReference>
<evidence type="ECO:0000256" key="4">
    <source>
        <dbReference type="ARBA" id="ARBA00023274"/>
    </source>
</evidence>
<dbReference type="GO" id="GO:0006412">
    <property type="term" value="P:translation"/>
    <property type="evidence" value="ECO:0007669"/>
    <property type="project" value="UniProtKB-UniRule"/>
</dbReference>
<dbReference type="SUPFAM" id="SSF55129">
    <property type="entry name" value="Ribosomal protein L30p/L7e"/>
    <property type="match status" value="1"/>
</dbReference>
<dbReference type="PANTHER" id="PTHR15892">
    <property type="entry name" value="MITOCHONDRIAL RIBOSOMAL PROTEIN L30"/>
    <property type="match status" value="1"/>
</dbReference>
<comment type="subunit">
    <text evidence="2 5">Part of the 50S ribosomal subunit.</text>
</comment>